<keyword evidence="6 7" id="KW-0472">Membrane</keyword>
<evidence type="ECO:0000256" key="2">
    <source>
        <dbReference type="ARBA" id="ARBA00022448"/>
    </source>
</evidence>
<feature type="transmembrane region" description="Helical" evidence="7">
    <location>
        <begin position="228"/>
        <end position="254"/>
    </location>
</feature>
<keyword evidence="5 7" id="KW-1133">Transmembrane helix</keyword>
<dbReference type="EMBL" id="BAAADJ010000010">
    <property type="protein sequence ID" value="GAA0321855.1"/>
    <property type="molecule type" value="Genomic_DNA"/>
</dbReference>
<feature type="transmembrane region" description="Helical" evidence="7">
    <location>
        <begin position="318"/>
        <end position="343"/>
    </location>
</feature>
<gene>
    <name evidence="8" type="ORF">GCM10008967_10450</name>
</gene>
<evidence type="ECO:0000256" key="3">
    <source>
        <dbReference type="ARBA" id="ARBA00022475"/>
    </source>
</evidence>
<dbReference type="SUPFAM" id="SSF103473">
    <property type="entry name" value="MFS general substrate transporter"/>
    <property type="match status" value="1"/>
</dbReference>
<evidence type="ECO:0000256" key="1">
    <source>
        <dbReference type="ARBA" id="ARBA00004651"/>
    </source>
</evidence>
<feature type="transmembrane region" description="Helical" evidence="7">
    <location>
        <begin position="355"/>
        <end position="374"/>
    </location>
</feature>
<evidence type="ECO:0000313" key="9">
    <source>
        <dbReference type="Proteomes" id="UP001500782"/>
    </source>
</evidence>
<dbReference type="PANTHER" id="PTHR43266:SF8">
    <property type="entry name" value="MACROLIDE-EFFLUX PROTEIN"/>
    <property type="match status" value="1"/>
</dbReference>
<proteinExistence type="predicted"/>
<feature type="transmembrane region" description="Helical" evidence="7">
    <location>
        <begin position="294"/>
        <end position="312"/>
    </location>
</feature>
<feature type="transmembrane region" description="Helical" evidence="7">
    <location>
        <begin position="91"/>
        <end position="112"/>
    </location>
</feature>
<evidence type="ECO:0000256" key="7">
    <source>
        <dbReference type="SAM" id="Phobius"/>
    </source>
</evidence>
<name>A0ABN0W0C9_9BACI</name>
<feature type="transmembrane region" description="Helical" evidence="7">
    <location>
        <begin position="51"/>
        <end position="71"/>
    </location>
</feature>
<sequence length="427" mass="47106">MRSYIGIFKNPNYVKLFIAQFASQIGTVTGLIAFTFYILDRFSQQPVFATLTEMMYSLPTLFLFFLTGVLADSFDRQKIARNCDWICAGLSLLLLGAVMIGFMPLIFALLFIRSGISKFFPPAQSALLQGVLTKEDYPTAMGLNSMLSSVFFLTGSGLGAFIYWNLGVEGAILIDALSFLVSGVFIALCRIPLEVRMPNGQIAFKEFKLKTVFQNFWVGVKYAWGKPIVLTLLIGILMIGVLNGGTAVMHIFIMKYKLAPETYEQVQIGLTIAIGLGVLSGSIIATYLSKKVALYKMIIASFLINGITPFIQSSIEEIWVYFIVHFIFGTAIPLCNVAFFGWLGQIVDPKMMGRVQGLVTPLMMFTLTLTQAFIAAAFPNHMTIEGIFYIVGGASLATALFYLIKLPKLAKIEHEKSGIGRVVKATM</sequence>
<keyword evidence="3" id="KW-1003">Cell membrane</keyword>
<dbReference type="InterPro" id="IPR011701">
    <property type="entry name" value="MFS"/>
</dbReference>
<dbReference type="Pfam" id="PF07690">
    <property type="entry name" value="MFS_1"/>
    <property type="match status" value="1"/>
</dbReference>
<keyword evidence="2" id="KW-0813">Transport</keyword>
<evidence type="ECO:0000313" key="8">
    <source>
        <dbReference type="EMBL" id="GAA0321855.1"/>
    </source>
</evidence>
<protein>
    <submittedName>
        <fullName evidence="8">MFS transporter</fullName>
    </submittedName>
</protein>
<comment type="caution">
    <text evidence="8">The sequence shown here is derived from an EMBL/GenBank/DDBJ whole genome shotgun (WGS) entry which is preliminary data.</text>
</comment>
<keyword evidence="9" id="KW-1185">Reference proteome</keyword>
<accession>A0ABN0W0C9</accession>
<comment type="subcellular location">
    <subcellularLocation>
        <location evidence="1">Cell membrane</location>
        <topology evidence="1">Multi-pass membrane protein</topology>
    </subcellularLocation>
</comment>
<dbReference type="CDD" id="cd06173">
    <property type="entry name" value="MFS_MefA_like"/>
    <property type="match status" value="1"/>
</dbReference>
<evidence type="ECO:0000256" key="4">
    <source>
        <dbReference type="ARBA" id="ARBA00022692"/>
    </source>
</evidence>
<reference evidence="8 9" key="1">
    <citation type="journal article" date="2019" name="Int. J. Syst. Evol. Microbiol.">
        <title>The Global Catalogue of Microorganisms (GCM) 10K type strain sequencing project: providing services to taxonomists for standard genome sequencing and annotation.</title>
        <authorList>
            <consortium name="The Broad Institute Genomics Platform"/>
            <consortium name="The Broad Institute Genome Sequencing Center for Infectious Disease"/>
            <person name="Wu L."/>
            <person name="Ma J."/>
        </authorList>
    </citation>
    <scope>NUCLEOTIDE SEQUENCE [LARGE SCALE GENOMIC DNA]</scope>
    <source>
        <strain evidence="8 9">JCM 9731</strain>
    </source>
</reference>
<evidence type="ECO:0000256" key="6">
    <source>
        <dbReference type="ARBA" id="ARBA00023136"/>
    </source>
</evidence>
<dbReference type="Proteomes" id="UP001500782">
    <property type="component" value="Unassembled WGS sequence"/>
</dbReference>
<dbReference type="RefSeq" id="WP_343796986.1">
    <property type="nucleotide sequence ID" value="NZ_BAAADJ010000010.1"/>
</dbReference>
<feature type="transmembrane region" description="Helical" evidence="7">
    <location>
        <begin position="266"/>
        <end position="287"/>
    </location>
</feature>
<dbReference type="Gene3D" id="1.20.1250.20">
    <property type="entry name" value="MFS general substrate transporter like domains"/>
    <property type="match status" value="1"/>
</dbReference>
<dbReference type="InterPro" id="IPR036259">
    <property type="entry name" value="MFS_trans_sf"/>
</dbReference>
<feature type="transmembrane region" description="Helical" evidence="7">
    <location>
        <begin position="17"/>
        <end position="39"/>
    </location>
</feature>
<dbReference type="PANTHER" id="PTHR43266">
    <property type="entry name" value="MACROLIDE-EFFLUX PROTEIN"/>
    <property type="match status" value="1"/>
</dbReference>
<keyword evidence="4 7" id="KW-0812">Transmembrane</keyword>
<feature type="transmembrane region" description="Helical" evidence="7">
    <location>
        <begin position="143"/>
        <end position="164"/>
    </location>
</feature>
<feature type="transmembrane region" description="Helical" evidence="7">
    <location>
        <begin position="386"/>
        <end position="404"/>
    </location>
</feature>
<evidence type="ECO:0000256" key="5">
    <source>
        <dbReference type="ARBA" id="ARBA00022989"/>
    </source>
</evidence>
<organism evidence="8 9">
    <name type="scientific">Bacillus carboniphilus</name>
    <dbReference type="NCBI Taxonomy" id="86663"/>
    <lineage>
        <taxon>Bacteria</taxon>
        <taxon>Bacillati</taxon>
        <taxon>Bacillota</taxon>
        <taxon>Bacilli</taxon>
        <taxon>Bacillales</taxon>
        <taxon>Bacillaceae</taxon>
        <taxon>Bacillus</taxon>
    </lineage>
</organism>